<dbReference type="PANTHER" id="PTHR11203:SF52">
    <property type="entry name" value="MRNA 3-END PROCESSING FACTOR"/>
    <property type="match status" value="1"/>
</dbReference>
<dbReference type="SMART" id="SM00849">
    <property type="entry name" value="Lactamase_B"/>
    <property type="match status" value="1"/>
</dbReference>
<dbReference type="Pfam" id="PF07521">
    <property type="entry name" value="RMMBL"/>
    <property type="match status" value="1"/>
</dbReference>
<dbReference type="PANTHER" id="PTHR11203">
    <property type="entry name" value="CLEAVAGE AND POLYADENYLATION SPECIFICITY FACTOR FAMILY MEMBER"/>
    <property type="match status" value="1"/>
</dbReference>
<dbReference type="Gene3D" id="3.40.50.10890">
    <property type="match status" value="1"/>
</dbReference>
<gene>
    <name evidence="4" type="ORF">METZ01_LOCUS188270</name>
</gene>
<reference evidence="4" key="1">
    <citation type="submission" date="2018-05" db="EMBL/GenBank/DDBJ databases">
        <authorList>
            <person name="Lanie J.A."/>
            <person name="Ng W.-L."/>
            <person name="Kazmierczak K.M."/>
            <person name="Andrzejewski T.M."/>
            <person name="Davidsen T.M."/>
            <person name="Wayne K.J."/>
            <person name="Tettelin H."/>
            <person name="Glass J.I."/>
            <person name="Rusch D."/>
            <person name="Podicherti R."/>
            <person name="Tsui H.-C.T."/>
            <person name="Winkler M.E."/>
        </authorList>
    </citation>
    <scope>NUCLEOTIDE SEQUENCE</scope>
</reference>
<name>A0A382DA89_9ZZZZ</name>
<dbReference type="GO" id="GO:0004792">
    <property type="term" value="F:thiosulfate-cyanide sulfurtransferase activity"/>
    <property type="evidence" value="ECO:0007669"/>
    <property type="project" value="InterPro"/>
</dbReference>
<protein>
    <recommendedName>
        <fullName evidence="5">Metallo-beta-lactamase domain-containing protein</fullName>
    </recommendedName>
</protein>
<dbReference type="EMBL" id="UINC01038421">
    <property type="protein sequence ID" value="SVB35416.1"/>
    <property type="molecule type" value="Genomic_DNA"/>
</dbReference>
<dbReference type="AlphaFoldDB" id="A0A382DA89"/>
<dbReference type="Pfam" id="PF10996">
    <property type="entry name" value="Beta-Casp"/>
    <property type="match status" value="1"/>
</dbReference>
<proteinExistence type="predicted"/>
<dbReference type="GO" id="GO:0016787">
    <property type="term" value="F:hydrolase activity"/>
    <property type="evidence" value="ECO:0007669"/>
    <property type="project" value="UniProtKB-KW"/>
</dbReference>
<dbReference type="InterPro" id="IPR001307">
    <property type="entry name" value="Thiosulphate_STrfase_CS"/>
</dbReference>
<feature type="domain" description="Metallo-beta-lactamase" evidence="2">
    <location>
        <begin position="15"/>
        <end position="212"/>
    </location>
</feature>
<dbReference type="PROSITE" id="PS00380">
    <property type="entry name" value="RHODANESE_1"/>
    <property type="match status" value="1"/>
</dbReference>
<sequence>MSVSLTYLGGASEVGRVGAVLEGPEGRLLLDYGIQPDDPPKFPLPAPDVDALLLTHAHLDHCGLAPKVASRGTPVISTPVTGALAGRMAQDTLRVAELEGYPLPFFSSSIGDLAHSLRPSKPGSVEYRGGFEFQMFNAGHIPGAVMFDFPQQDFLFTGDFHAVDTQLTRAAKPRPCKTLAIESTYGGRDHPDRRQTESELVDSIEDVVNSGGRVVLPSFGLGRSQELLMLVRNLGFEVWLDGMGRDIARILQKYPGSIRDVSSMHKAFRQTNFVKYSRQREVALKADVIVTTSGMLNGGPVLHYLSKLRKDSSSAVFLTGFQVPGTNGHLLKETGKLRLDRNPESPSFEIECQLKAFDLSGHAGHSQIVDFVNACSPERVILYHGDNREAFIDDLKDYDLLLPRENESIDIA</sequence>
<dbReference type="Gene3D" id="3.60.15.10">
    <property type="entry name" value="Ribonuclease Z/Hydroxyacylglutathione hydrolase-like"/>
    <property type="match status" value="1"/>
</dbReference>
<evidence type="ECO:0000313" key="4">
    <source>
        <dbReference type="EMBL" id="SVB35416.1"/>
    </source>
</evidence>
<dbReference type="InterPro" id="IPR022712">
    <property type="entry name" value="Beta_Casp"/>
</dbReference>
<dbReference type="SMART" id="SM01027">
    <property type="entry name" value="Beta-Casp"/>
    <property type="match status" value="1"/>
</dbReference>
<evidence type="ECO:0000259" key="3">
    <source>
        <dbReference type="SMART" id="SM01027"/>
    </source>
</evidence>
<evidence type="ECO:0000256" key="1">
    <source>
        <dbReference type="ARBA" id="ARBA00022801"/>
    </source>
</evidence>
<dbReference type="SUPFAM" id="SSF56281">
    <property type="entry name" value="Metallo-hydrolase/oxidoreductase"/>
    <property type="match status" value="1"/>
</dbReference>
<dbReference type="InterPro" id="IPR001279">
    <property type="entry name" value="Metallo-B-lactamas"/>
</dbReference>
<organism evidence="4">
    <name type="scientific">marine metagenome</name>
    <dbReference type="NCBI Taxonomy" id="408172"/>
    <lineage>
        <taxon>unclassified sequences</taxon>
        <taxon>metagenomes</taxon>
        <taxon>ecological metagenomes</taxon>
    </lineage>
</organism>
<evidence type="ECO:0000259" key="2">
    <source>
        <dbReference type="SMART" id="SM00849"/>
    </source>
</evidence>
<dbReference type="InterPro" id="IPR050698">
    <property type="entry name" value="MBL"/>
</dbReference>
<accession>A0A382DA89</accession>
<dbReference type="InterPro" id="IPR011108">
    <property type="entry name" value="RMMBL"/>
</dbReference>
<keyword evidence="1" id="KW-0378">Hydrolase</keyword>
<dbReference type="InterPro" id="IPR036866">
    <property type="entry name" value="RibonucZ/Hydroxyglut_hydro"/>
</dbReference>
<dbReference type="GO" id="GO:0004521">
    <property type="term" value="F:RNA endonuclease activity"/>
    <property type="evidence" value="ECO:0007669"/>
    <property type="project" value="TreeGrafter"/>
</dbReference>
<dbReference type="Pfam" id="PF00753">
    <property type="entry name" value="Lactamase_B"/>
    <property type="match status" value="1"/>
</dbReference>
<evidence type="ECO:0008006" key="5">
    <source>
        <dbReference type="Google" id="ProtNLM"/>
    </source>
</evidence>
<feature type="domain" description="Beta-Casp" evidence="3">
    <location>
        <begin position="224"/>
        <end position="331"/>
    </location>
</feature>